<comment type="caution">
    <text evidence="1">The sequence shown here is derived from an EMBL/GenBank/DDBJ whole genome shotgun (WGS) entry which is preliminary data.</text>
</comment>
<keyword evidence="2" id="KW-1185">Reference proteome</keyword>
<sequence>MTRQKVGDQHLIAITRFPQHWGPQPTHTLQKPLR</sequence>
<proteinExistence type="predicted"/>
<evidence type="ECO:0000313" key="1">
    <source>
        <dbReference type="EMBL" id="MDR6711330.1"/>
    </source>
</evidence>
<accession>A0ACC6JYQ7</accession>
<dbReference type="Proteomes" id="UP001259587">
    <property type="component" value="Unassembled WGS sequence"/>
</dbReference>
<protein>
    <submittedName>
        <fullName evidence="1">Uncharacterized protein</fullName>
    </submittedName>
</protein>
<evidence type="ECO:0000313" key="2">
    <source>
        <dbReference type="Proteomes" id="UP001259587"/>
    </source>
</evidence>
<gene>
    <name evidence="1" type="ORF">J2W83_000924</name>
</gene>
<organism evidence="1 2">
    <name type="scientific">Pseudomonas hunanensis</name>
    <dbReference type="NCBI Taxonomy" id="1247546"/>
    <lineage>
        <taxon>Bacteria</taxon>
        <taxon>Pseudomonadati</taxon>
        <taxon>Pseudomonadota</taxon>
        <taxon>Gammaproteobacteria</taxon>
        <taxon>Pseudomonadales</taxon>
        <taxon>Pseudomonadaceae</taxon>
        <taxon>Pseudomonas</taxon>
    </lineage>
</organism>
<name>A0ACC6JYQ7_9PSED</name>
<reference evidence="1" key="1">
    <citation type="submission" date="2023-07" db="EMBL/GenBank/DDBJ databases">
        <title>Sorghum-associated microbial communities from plants grown in Nebraska, USA.</title>
        <authorList>
            <person name="Schachtman D."/>
        </authorList>
    </citation>
    <scope>NUCLEOTIDE SEQUENCE</scope>
    <source>
        <strain evidence="1">BE56</strain>
    </source>
</reference>
<dbReference type="EMBL" id="JAVDTH010000004">
    <property type="protein sequence ID" value="MDR6711330.1"/>
    <property type="molecule type" value="Genomic_DNA"/>
</dbReference>